<dbReference type="InterPro" id="IPR046523">
    <property type="entry name" value="UTP20_dom"/>
</dbReference>
<dbReference type="Pfam" id="PF23099">
    <property type="entry name" value="UTP20_C"/>
    <property type="match status" value="2"/>
</dbReference>
<proteinExistence type="predicted"/>
<feature type="compositionally biased region" description="Acidic residues" evidence="1">
    <location>
        <begin position="685"/>
        <end position="700"/>
    </location>
</feature>
<feature type="compositionally biased region" description="Basic and acidic residues" evidence="1">
    <location>
        <begin position="2353"/>
        <end position="2382"/>
    </location>
</feature>
<dbReference type="GeneTree" id="ENSGT00390000016813"/>
<evidence type="ECO:0000313" key="6">
    <source>
        <dbReference type="Proteomes" id="UP000694546"/>
    </source>
</evidence>
<protein>
    <submittedName>
        <fullName evidence="5">UTP20 small subunit processome component</fullName>
    </submittedName>
</protein>
<dbReference type="GO" id="GO:0032040">
    <property type="term" value="C:small-subunit processome"/>
    <property type="evidence" value="ECO:0007669"/>
    <property type="project" value="TreeGrafter"/>
</dbReference>
<feature type="compositionally biased region" description="Basic and acidic residues" evidence="1">
    <location>
        <begin position="668"/>
        <end position="680"/>
    </location>
</feature>
<feature type="domain" description="U3 small nucleolar RNA-associated protein 20 C-terminal" evidence="4">
    <location>
        <begin position="2169"/>
        <end position="2284"/>
    </location>
</feature>
<name>A0A8C5FIV6_GADMO</name>
<dbReference type="InterPro" id="IPR011989">
    <property type="entry name" value="ARM-like"/>
</dbReference>
<evidence type="ECO:0000259" key="2">
    <source>
        <dbReference type="Pfam" id="PF07539"/>
    </source>
</evidence>
<evidence type="ECO:0000259" key="3">
    <source>
        <dbReference type="Pfam" id="PF20416"/>
    </source>
</evidence>
<accession>A0A8C5FIV6</accession>
<feature type="compositionally biased region" description="Acidic residues" evidence="1">
    <location>
        <begin position="2339"/>
        <end position="2352"/>
    </location>
</feature>
<feature type="region of interest" description="Disordered" evidence="1">
    <location>
        <begin position="1504"/>
        <end position="1557"/>
    </location>
</feature>
<keyword evidence="6" id="KW-1185">Reference proteome</keyword>
<dbReference type="Proteomes" id="UP000694546">
    <property type="component" value="Chromosome 19"/>
</dbReference>
<evidence type="ECO:0000256" key="1">
    <source>
        <dbReference type="SAM" id="MobiDB-lite"/>
    </source>
</evidence>
<dbReference type="InterPro" id="IPR052575">
    <property type="entry name" value="SSU_processome_comp_20"/>
</dbReference>
<sequence length="2553" mass="289457">MKLKSKSSYHKSENTYRFLTFAERLANVNIDVIHRIDRTGSYDEEVDTYFFEGLTKWRDLNLTDHFCKDLFNQCQTFNLLVFHQKAVVASLKAHLAVKNSMAYQPLLDLVVRLARDLQTDFYPHFPDFFLLITPLLETKDTEVLEWVFTCLSYLYKYLWRLMTRDMSNIYRLYSPLLAHKKEHICNFAAESFSFLMRKVPDMDGLLVLMLSDLKAHPEKAKGAGQLLFEMCKGVRCMFHSCAEKAFPLALRKLGPTLDPALQLPWDTVRDALDQMAQAAANHVDKEHFLVLWESLQVRTRHWLHRVGMLGRALVLLHSSSSRSDQQRSHLQFKLFLPTLLRFSSGLLRSADPSTPQRGLEVLVQLILSKAPPPSDGSMAFEVYPLLFTGLSLDAIFFSFPVADRKYPTDLSALLLGDLYYTRLALGGLSEHRTHNALLEVYQILHANVSSNIESEAVQPVFAVCLQAERVPATVQDYREKLLHLRKLRHDLAQGCLPQGPPGTFQQVPLRYLIAMLYINFKSLWDPIIELLVSHARGMDNKSFWQVFYEHLQTVAGLAEKELQRRGEDRDEDDSDDEGDDQSDLSGEAGCDVIESGDVGVLFLEQAKLTSDTGARTDFTNFRTLLWRAMTHFPDCVEPRSRELTPLFLQFISNEYFPADLLVAPTQDLRKKESPAPKDAEMTGEGVEEQDSEEEEEEEEEKAGGRRQKKPVPKRAAAKQLISHMKVFAKFSNPRSLYMEPRLNELYHQLLCHHEQEIQKAALDCILTYRDPHIVPYKENLGRLLDDKHFKEEIVHFNISEEGEAVDPLHRVTLIPLLMRILFGRLRSKGSSKFQGKASASVRSSIVLRFLGGCQAEELGMFISLLLEPLGHHAQGSCVEAVERAVSQTDVAAVLPLGRQHSLLNVITVVIDKLGHLIQGHLPQVLQIILSLNASNSAILDQREQPGCIAPLKKLRRLGGLRVLDFFEGFESYAFTSQELDAIFLAGVWPQVCRLSTESPYSPTPLLKLIHAWSKNPRFFPLMAKRRPDHPECDVLLNVFSIMSAKKISQATTTMVLDIAESLITSPDFVATETMLELNVNGCVVPQPPEESVTSGSESSLLLPHVSTLLVFFSGVVSNTERTKRKKNRTQVAKELSILSKISRFVNDKEQSSTLITLLLPYLHRGSNSQDTEMDILATVQNLLRRCLDPSEFLAPLSKLFSIIMNKLPRMALTKTFLTLSEMEPSLDYITDVTLNAFDSRHLDEIHFDVRLIAFQDATRRIEAMTELDMPYINTILNNCFYTYELSDMSLSDNATLCMMALIAQLAALGKDETYKEVVQKTLLEAVHKGLRSKTVRHEYTTILACLVKTFPTKAEFRELVQLTDYNDPESDFFEHMKHIQIHRRGRALRKLAKQLSDGVVVMSSRSLQSYIMPYTMTALFDPDMIKHEAMTSAGTEMVAAVCSKLTWSKYLYYLRQFIHVLQTGGSEQKLAVSLLVTVLEAFHFEHKTLTKEMEETAVAVEDEEVAMETDGKAEASDVAMETDEGDDDDSDEEADEAVAAAKPKKKKEARADPVASGLPKNKAELESLIRNIHKSVQTNILPRLHKCLTAKVKQDDQHKSVKSKEFQEEEVVRIPLAFAMVKLLNTLPKHVMEANLPGILLKVCVLLRNRYEEVREVVRGTLVKMIQTLGPRYLLYLLTEMQSVLNRGYQVHVLTYTVYQLLAALCPTMKSGQIDHCIPLLLEIFNNELFGDLSEEKEVKGIVSKLMEARHSKSMMSYELVGQYCGKKRITQLILPLKEILEASSSVKVCLKVGDVMRRMVVGLLANQGVDHQDILLLSHALVSQSLPLLTQRDREKACTLPPLDPRLPPPSCLLLLPTPTRGVRKAAVSSHTNLYILVDTGLKLLYQSLRSGKVSSTEPAVLQMLDPFVPLLLECLTSMHVKVTTEAMITLTWLLRLPLPAVKESSSQLNQQLFLLLKDYSKAGAASGENYQLVQSCFRCITVLVKSVKTSKISDTQLQVLLGYAEEDIYDQSRQATAFSLLKAILSRKLVVPEMEQLMSKVAKLAVSNGNSVVRMHSRQIYQKYLLDYPLGKKLSGHLEFIVAQLSYEHDTGRLVALEMLEYIFQTFPQDMLTKHSGLFLAPLALVMLNDDSASCKRMAALDIKVLLSRTRLDLCPRLTSTLQANLRRLGAQVCGLFVEVEGENFARRLDDLLPIIEKAIHPDNYEDMEEEETEKGADRLLFSYLTLVTKLIQHCHLLELCKPRDTLDNIWRKSHAQAHLRYPHSWVWLTASQLFGQLFASQAPQGLVEMWKEEGEAEPPLPVATAFLCTRLDRKGIMKNLIFVAKTTYLISPESEVTGEEEEAEETEEEREAREQRAAELEKAEVEREEKQVEEGDQDDRPPSLLWIIKKLSLMARREAANTPKIPLKRLCVFKFLGAVSMDLGPERLAPYLTPILQPLFRELHSTYAEQDPILKNLSQELIELLKKQVGLKTFSMAFSGVQKEFTLRRAARKRQRALQAVTNPDFAARKKMKKHKNKIQARKRKIEVMRPGYKAKKPRTQSLKNLAVLR</sequence>
<feature type="region of interest" description="Disordered" evidence="1">
    <location>
        <begin position="668"/>
        <end position="714"/>
    </location>
</feature>
<feature type="compositionally biased region" description="Acidic residues" evidence="1">
    <location>
        <begin position="569"/>
        <end position="582"/>
    </location>
</feature>
<feature type="domain" description="U3 small nucleolar RNA-associated protein 20 N-terminal" evidence="2">
    <location>
        <begin position="715"/>
        <end position="1333"/>
    </location>
</feature>
<feature type="domain" description="U3 small nucleolar RNA-associated protein 20 C-terminal" evidence="4">
    <location>
        <begin position="2387"/>
        <end position="2530"/>
    </location>
</feature>
<feature type="compositionally biased region" description="Acidic residues" evidence="1">
    <location>
        <begin position="1520"/>
        <end position="1536"/>
    </location>
</feature>
<dbReference type="PANTHER" id="PTHR17695">
    <property type="entry name" value="SMALL SUBUNIT PROCESSOME COMPONENT 20 HOMOLOG"/>
    <property type="match status" value="1"/>
</dbReference>
<reference evidence="5" key="2">
    <citation type="submission" date="2025-09" db="UniProtKB">
        <authorList>
            <consortium name="Ensembl"/>
        </authorList>
    </citation>
    <scope>IDENTIFICATION</scope>
</reference>
<dbReference type="Gene3D" id="1.25.10.10">
    <property type="entry name" value="Leucine-rich Repeat Variant"/>
    <property type="match status" value="1"/>
</dbReference>
<evidence type="ECO:0000259" key="4">
    <source>
        <dbReference type="Pfam" id="PF23099"/>
    </source>
</evidence>
<dbReference type="PANTHER" id="PTHR17695:SF11">
    <property type="entry name" value="SMALL SUBUNIT PROCESSOME COMPONENT 20 HOMOLOG"/>
    <property type="match status" value="1"/>
</dbReference>
<dbReference type="Ensembl" id="ENSGMOT00000042200.1">
    <property type="protein sequence ID" value="ENSGMOP00000039811.1"/>
    <property type="gene ID" value="ENSGMOG00000006762.2"/>
</dbReference>
<dbReference type="InterPro" id="IPR011430">
    <property type="entry name" value="UTP20_N"/>
</dbReference>
<feature type="compositionally biased region" description="Basic residues" evidence="1">
    <location>
        <begin position="704"/>
        <end position="714"/>
    </location>
</feature>
<dbReference type="Pfam" id="PF07539">
    <property type="entry name" value="UTP20_N"/>
    <property type="match status" value="1"/>
</dbReference>
<organism evidence="5 6">
    <name type="scientific">Gadus morhua</name>
    <name type="common">Atlantic cod</name>
    <dbReference type="NCBI Taxonomy" id="8049"/>
    <lineage>
        <taxon>Eukaryota</taxon>
        <taxon>Metazoa</taxon>
        <taxon>Chordata</taxon>
        <taxon>Craniata</taxon>
        <taxon>Vertebrata</taxon>
        <taxon>Euteleostomi</taxon>
        <taxon>Actinopterygii</taxon>
        <taxon>Neopterygii</taxon>
        <taxon>Teleostei</taxon>
        <taxon>Neoteleostei</taxon>
        <taxon>Acanthomorphata</taxon>
        <taxon>Zeiogadaria</taxon>
        <taxon>Gadariae</taxon>
        <taxon>Gadiformes</taxon>
        <taxon>Gadoidei</taxon>
        <taxon>Gadidae</taxon>
        <taxon>Gadus</taxon>
    </lineage>
</organism>
<reference evidence="5" key="1">
    <citation type="submission" date="2025-08" db="UniProtKB">
        <authorList>
            <consortium name="Ensembl"/>
        </authorList>
    </citation>
    <scope>IDENTIFICATION</scope>
</reference>
<feature type="region of interest" description="Disordered" evidence="1">
    <location>
        <begin position="2336"/>
        <end position="2382"/>
    </location>
</feature>
<dbReference type="Pfam" id="PF20416">
    <property type="entry name" value="UTP20"/>
    <property type="match status" value="1"/>
</dbReference>
<evidence type="ECO:0000313" key="5">
    <source>
        <dbReference type="Ensembl" id="ENSGMOP00000039811.1"/>
    </source>
</evidence>
<feature type="domain" description="U3 small nucleolar RNA-associated protein 20" evidence="3">
    <location>
        <begin position="1607"/>
        <end position="1823"/>
    </location>
</feature>
<feature type="region of interest" description="Disordered" evidence="1">
    <location>
        <begin position="560"/>
        <end position="588"/>
    </location>
</feature>
<dbReference type="InterPro" id="IPR057525">
    <property type="entry name" value="UTP20_C"/>
</dbReference>
<dbReference type="InterPro" id="IPR016024">
    <property type="entry name" value="ARM-type_fold"/>
</dbReference>
<dbReference type="SUPFAM" id="SSF48371">
    <property type="entry name" value="ARM repeat"/>
    <property type="match status" value="3"/>
</dbReference>
<dbReference type="GO" id="GO:0030686">
    <property type="term" value="C:90S preribosome"/>
    <property type="evidence" value="ECO:0007669"/>
    <property type="project" value="TreeGrafter"/>
</dbReference>